<feature type="domain" description="PhnB-like" evidence="1">
    <location>
        <begin position="4"/>
        <end position="128"/>
    </location>
</feature>
<dbReference type="Gene3D" id="3.30.720.100">
    <property type="match status" value="1"/>
</dbReference>
<dbReference type="EMBL" id="BMXR01000003">
    <property type="protein sequence ID" value="GGX47171.1"/>
    <property type="molecule type" value="Genomic_DNA"/>
</dbReference>
<dbReference type="InterPro" id="IPR028973">
    <property type="entry name" value="PhnB-like"/>
</dbReference>
<dbReference type="RefSeq" id="WP_189607658.1">
    <property type="nucleotide sequence ID" value="NZ_BMXR01000003.1"/>
</dbReference>
<dbReference type="AlphaFoldDB" id="A0A918K3F1"/>
<gene>
    <name evidence="2" type="ORF">GCM10007392_12480</name>
</gene>
<reference evidence="2" key="2">
    <citation type="submission" date="2020-09" db="EMBL/GenBank/DDBJ databases">
        <authorList>
            <person name="Sun Q."/>
            <person name="Kim S."/>
        </authorList>
    </citation>
    <scope>NUCLEOTIDE SEQUENCE</scope>
    <source>
        <strain evidence="2">KCTC 22169</strain>
    </source>
</reference>
<comment type="caution">
    <text evidence="2">The sequence shown here is derived from an EMBL/GenBank/DDBJ whole genome shotgun (WGS) entry which is preliminary data.</text>
</comment>
<dbReference type="CDD" id="cd06588">
    <property type="entry name" value="PhnB_like"/>
    <property type="match status" value="1"/>
</dbReference>
<dbReference type="PANTHER" id="PTHR33990">
    <property type="entry name" value="PROTEIN YJDN-RELATED"/>
    <property type="match status" value="1"/>
</dbReference>
<name>A0A918K3F1_9GAMM</name>
<proteinExistence type="predicted"/>
<organism evidence="2 3">
    <name type="scientific">Saccharospirillum salsuginis</name>
    <dbReference type="NCBI Taxonomy" id="418750"/>
    <lineage>
        <taxon>Bacteria</taxon>
        <taxon>Pseudomonadati</taxon>
        <taxon>Pseudomonadota</taxon>
        <taxon>Gammaproteobacteria</taxon>
        <taxon>Oceanospirillales</taxon>
        <taxon>Saccharospirillaceae</taxon>
        <taxon>Saccharospirillum</taxon>
    </lineage>
</organism>
<evidence type="ECO:0000313" key="2">
    <source>
        <dbReference type="EMBL" id="GGX47171.1"/>
    </source>
</evidence>
<evidence type="ECO:0000259" key="1">
    <source>
        <dbReference type="Pfam" id="PF06983"/>
    </source>
</evidence>
<accession>A0A918K3F1</accession>
<dbReference type="Gene3D" id="3.30.720.110">
    <property type="match status" value="1"/>
</dbReference>
<dbReference type="Proteomes" id="UP000626148">
    <property type="component" value="Unassembled WGS sequence"/>
</dbReference>
<protein>
    <submittedName>
        <fullName evidence="2">VOC family protein</fullName>
    </submittedName>
</protein>
<dbReference type="PIRSF" id="PIRSF021700">
    <property type="entry name" value="3_dmu_93_MTrfase"/>
    <property type="match status" value="1"/>
</dbReference>
<dbReference type="PANTHER" id="PTHR33990:SF4">
    <property type="entry name" value="PHNB-LIKE DOMAIN-CONTAINING PROTEIN"/>
    <property type="match status" value="1"/>
</dbReference>
<dbReference type="Pfam" id="PF06983">
    <property type="entry name" value="3-dmu-9_3-mt"/>
    <property type="match status" value="1"/>
</dbReference>
<keyword evidence="3" id="KW-1185">Reference proteome</keyword>
<sequence length="135" mass="15175">MATSVTPHLMFEGDAEEAMNFYTSLFDSAGIIQLERYSAGEQGRQGAVKRAQFSLCGQLFDCIDSPVKHNFGFTPSVSLFVECDNADEQQKLFDTLSEEGKILMPLDYYGFSPRFGWVEDRFGLSWQLNLAGESF</sequence>
<reference evidence="2" key="1">
    <citation type="journal article" date="2014" name="Int. J. Syst. Evol. Microbiol.">
        <title>Complete genome sequence of Corynebacterium casei LMG S-19264T (=DSM 44701T), isolated from a smear-ripened cheese.</title>
        <authorList>
            <consortium name="US DOE Joint Genome Institute (JGI-PGF)"/>
            <person name="Walter F."/>
            <person name="Albersmeier A."/>
            <person name="Kalinowski J."/>
            <person name="Ruckert C."/>
        </authorList>
    </citation>
    <scope>NUCLEOTIDE SEQUENCE</scope>
    <source>
        <strain evidence="2">KCTC 22169</strain>
    </source>
</reference>
<dbReference type="SUPFAM" id="SSF54593">
    <property type="entry name" value="Glyoxalase/Bleomycin resistance protein/Dihydroxybiphenyl dioxygenase"/>
    <property type="match status" value="1"/>
</dbReference>
<evidence type="ECO:0000313" key="3">
    <source>
        <dbReference type="Proteomes" id="UP000626148"/>
    </source>
</evidence>
<dbReference type="InterPro" id="IPR029068">
    <property type="entry name" value="Glyas_Bleomycin-R_OHBP_Dase"/>
</dbReference>
<dbReference type="InterPro" id="IPR009725">
    <property type="entry name" value="3_dmu_93_MTrfase"/>
</dbReference>